<protein>
    <submittedName>
        <fullName evidence="4">Regulatory protein, tetR family</fullName>
    </submittedName>
</protein>
<feature type="domain" description="HTH tetR-type" evidence="3">
    <location>
        <begin position="16"/>
        <end position="75"/>
    </location>
</feature>
<dbReference type="PRINTS" id="PR00455">
    <property type="entry name" value="HTHTETR"/>
</dbReference>
<dbReference type="SUPFAM" id="SSF46689">
    <property type="entry name" value="Homeodomain-like"/>
    <property type="match status" value="1"/>
</dbReference>
<dbReference type="EMBL" id="FQZG01000045">
    <property type="protein sequence ID" value="SHJ40001.1"/>
    <property type="molecule type" value="Genomic_DNA"/>
</dbReference>
<reference evidence="5" key="1">
    <citation type="submission" date="2016-11" db="EMBL/GenBank/DDBJ databases">
        <authorList>
            <person name="Varghese N."/>
            <person name="Submissions S."/>
        </authorList>
    </citation>
    <scope>NUCLEOTIDE SEQUENCE [LARGE SCALE GENOMIC DNA]</scope>
    <source>
        <strain evidence="5">DSM 12906</strain>
    </source>
</reference>
<evidence type="ECO:0000313" key="4">
    <source>
        <dbReference type="EMBL" id="SHJ40001.1"/>
    </source>
</evidence>
<dbReference type="OrthoDB" id="3382616at2"/>
<evidence type="ECO:0000256" key="1">
    <source>
        <dbReference type="ARBA" id="ARBA00023125"/>
    </source>
</evidence>
<dbReference type="InterPro" id="IPR009057">
    <property type="entry name" value="Homeodomain-like_sf"/>
</dbReference>
<dbReference type="GO" id="GO:0003677">
    <property type="term" value="F:DNA binding"/>
    <property type="evidence" value="ECO:0007669"/>
    <property type="project" value="UniProtKB-UniRule"/>
</dbReference>
<dbReference type="AlphaFoldDB" id="A0A1M6IZY7"/>
<dbReference type="Gene3D" id="1.10.357.10">
    <property type="entry name" value="Tetracycline Repressor, domain 2"/>
    <property type="match status" value="1"/>
</dbReference>
<dbReference type="Proteomes" id="UP000184512">
    <property type="component" value="Unassembled WGS sequence"/>
</dbReference>
<dbReference type="InterPro" id="IPR001647">
    <property type="entry name" value="HTH_TetR"/>
</dbReference>
<organism evidence="4 5">
    <name type="scientific">Tessaracoccus bendigoensis DSM 12906</name>
    <dbReference type="NCBI Taxonomy" id="1123357"/>
    <lineage>
        <taxon>Bacteria</taxon>
        <taxon>Bacillati</taxon>
        <taxon>Actinomycetota</taxon>
        <taxon>Actinomycetes</taxon>
        <taxon>Propionibacteriales</taxon>
        <taxon>Propionibacteriaceae</taxon>
        <taxon>Tessaracoccus</taxon>
    </lineage>
</organism>
<proteinExistence type="predicted"/>
<name>A0A1M6IZY7_9ACTN</name>
<dbReference type="PROSITE" id="PS50977">
    <property type="entry name" value="HTH_TETR_2"/>
    <property type="match status" value="1"/>
</dbReference>
<keyword evidence="1 2" id="KW-0238">DNA-binding</keyword>
<evidence type="ECO:0000256" key="2">
    <source>
        <dbReference type="PROSITE-ProRule" id="PRU00335"/>
    </source>
</evidence>
<dbReference type="RefSeq" id="WP_073188634.1">
    <property type="nucleotide sequence ID" value="NZ_FQZG01000045.1"/>
</dbReference>
<keyword evidence="5" id="KW-1185">Reference proteome</keyword>
<evidence type="ECO:0000313" key="5">
    <source>
        <dbReference type="Proteomes" id="UP000184512"/>
    </source>
</evidence>
<dbReference type="STRING" id="1123357.SAMN02745244_02425"/>
<gene>
    <name evidence="4" type="ORF">SAMN02745244_02425</name>
</gene>
<feature type="DNA-binding region" description="H-T-H motif" evidence="2">
    <location>
        <begin position="38"/>
        <end position="57"/>
    </location>
</feature>
<sequence>MTWPWSSKSKSPEDTADTRAVIVASARRLFSSAGYMVPFSAIAQDAGVRQSEMYAIFASRLHLAIEVFAENLNHLEELAGQVDDPKGFSKLWNTLIEYVVESGALLEMVLAEQDLPSDVEGGRLVQLLTEPLSQAQIAGLADPAWTPEDLRLIVQMVSGITSETPEDRRADVYRALALIDERLVPIDGEIDRDTLAEAV</sequence>
<accession>A0A1M6IZY7</accession>
<evidence type="ECO:0000259" key="3">
    <source>
        <dbReference type="PROSITE" id="PS50977"/>
    </source>
</evidence>